<reference evidence="1 2" key="1">
    <citation type="submission" date="2023-07" db="EMBL/GenBank/DDBJ databases">
        <title>Closed genoem sequence of Methanomicrococcus sp. Hf6.</title>
        <authorList>
            <person name="Poehlein A."/>
            <person name="Protasov E."/>
            <person name="Platt K."/>
            <person name="Reeh H."/>
            <person name="Daniel R."/>
            <person name="Brune A."/>
        </authorList>
    </citation>
    <scope>NUCLEOTIDE SEQUENCE [LARGE SCALE GENOMIC DNA]</scope>
    <source>
        <strain evidence="1 2">Hf6</strain>
    </source>
</reference>
<dbReference type="Proteomes" id="UP001302978">
    <property type="component" value="Chromosome"/>
</dbReference>
<gene>
    <name evidence="1" type="ORF">MmiHf6_07710</name>
</gene>
<protein>
    <submittedName>
        <fullName evidence="1">Uncharacterized protein</fullName>
    </submittedName>
</protein>
<dbReference type="AlphaFoldDB" id="A0AA96ZSI5"/>
<dbReference type="RefSeq" id="WP_316558488.1">
    <property type="nucleotide sequence ID" value="NZ_CP131059.1"/>
</dbReference>
<dbReference type="EMBL" id="CP131059">
    <property type="protein sequence ID" value="WNY23464.1"/>
    <property type="molecule type" value="Genomic_DNA"/>
</dbReference>
<dbReference type="GeneID" id="85195292"/>
<keyword evidence="2" id="KW-1185">Reference proteome</keyword>
<name>A0AA96ZSI5_9EURY</name>
<proteinExistence type="predicted"/>
<evidence type="ECO:0000313" key="1">
    <source>
        <dbReference type="EMBL" id="WNY23464.1"/>
    </source>
</evidence>
<dbReference type="KEGG" id="mehf:MmiHf6_07710"/>
<organism evidence="1 2">
    <name type="scientific">Methanimicrococcus hongohii</name>
    <dbReference type="NCBI Taxonomy" id="3028295"/>
    <lineage>
        <taxon>Archaea</taxon>
        <taxon>Methanobacteriati</taxon>
        <taxon>Methanobacteriota</taxon>
        <taxon>Stenosarchaea group</taxon>
        <taxon>Methanomicrobia</taxon>
        <taxon>Methanosarcinales</taxon>
        <taxon>Methanosarcinaceae</taxon>
        <taxon>Methanimicrococcus</taxon>
    </lineage>
</organism>
<evidence type="ECO:0000313" key="2">
    <source>
        <dbReference type="Proteomes" id="UP001302978"/>
    </source>
</evidence>
<accession>A0AA96ZSI5</accession>
<sequence>MLTEAEKNTLHEFRHKLERHKHEALEAPGIPITSKEVPEELLLKVRLGLAPRVQKTENIQLFETVFEPEDGKKDFVLTQNGLRILKSL</sequence>